<dbReference type="EMBL" id="SMKY01000012">
    <property type="protein sequence ID" value="TDD89520.1"/>
    <property type="molecule type" value="Genomic_DNA"/>
</dbReference>
<dbReference type="Proteomes" id="UP000295578">
    <property type="component" value="Unassembled WGS sequence"/>
</dbReference>
<accession>A0A4R5BVY6</accession>
<name>A0A4R5BVY6_9ACTN</name>
<dbReference type="AlphaFoldDB" id="A0A4R5BVY6"/>
<evidence type="ECO:0000313" key="1">
    <source>
        <dbReference type="EMBL" id="TDD89520.1"/>
    </source>
</evidence>
<dbReference type="RefSeq" id="WP_132194191.1">
    <property type="nucleotide sequence ID" value="NZ_SMKY01000012.1"/>
</dbReference>
<comment type="caution">
    <text evidence="1">The sequence shown here is derived from an EMBL/GenBank/DDBJ whole genome shotgun (WGS) entry which is preliminary data.</text>
</comment>
<gene>
    <name evidence="1" type="ORF">E1293_04740</name>
</gene>
<protein>
    <submittedName>
        <fullName evidence="1">Uncharacterized protein</fullName>
    </submittedName>
</protein>
<reference evidence="1 2" key="1">
    <citation type="submission" date="2019-03" db="EMBL/GenBank/DDBJ databases">
        <title>Draft genome sequences of novel Actinobacteria.</title>
        <authorList>
            <person name="Sahin N."/>
            <person name="Ay H."/>
            <person name="Saygin H."/>
        </authorList>
    </citation>
    <scope>NUCLEOTIDE SEQUENCE [LARGE SCALE GENOMIC DNA]</scope>
    <source>
        <strain evidence="1 2">DSM 45941</strain>
    </source>
</reference>
<evidence type="ECO:0000313" key="2">
    <source>
        <dbReference type="Proteomes" id="UP000295578"/>
    </source>
</evidence>
<sequence>MFDTRTAENSNDADPSDIPGCFRFEGAWWICAQYSAISQDDKIALPPRGLAILGGAPWRTTQAVTEAGGDSQTVSLVGAPRPYISGLVDILQIHQREIREGDYIWLNKRWDDDEPPVLRVRRVRRRPELGVAEEIARQSGAYFLRSSTTDQFCGVLAGILTLPQSSTWEDVVWRLNQRGDAQLALLVRRYIDSAYNAGLIVNLEPAVDASRKTTPAPDVSDFLQLINGS</sequence>
<proteinExistence type="predicted"/>
<organism evidence="1 2">
    <name type="scientific">Actinomadura darangshiensis</name>
    <dbReference type="NCBI Taxonomy" id="705336"/>
    <lineage>
        <taxon>Bacteria</taxon>
        <taxon>Bacillati</taxon>
        <taxon>Actinomycetota</taxon>
        <taxon>Actinomycetes</taxon>
        <taxon>Streptosporangiales</taxon>
        <taxon>Thermomonosporaceae</taxon>
        <taxon>Actinomadura</taxon>
    </lineage>
</organism>
<keyword evidence="2" id="KW-1185">Reference proteome</keyword>